<dbReference type="InterPro" id="IPR013930">
    <property type="entry name" value="RPAP1_N"/>
</dbReference>
<proteinExistence type="inferred from homology"/>
<organism evidence="9 10">
    <name type="scientific">Kalanchoe fedtschenkoi</name>
    <name type="common">Lavender scallops</name>
    <name type="synonym">South American air plant</name>
    <dbReference type="NCBI Taxonomy" id="63787"/>
    <lineage>
        <taxon>Eukaryota</taxon>
        <taxon>Viridiplantae</taxon>
        <taxon>Streptophyta</taxon>
        <taxon>Embryophyta</taxon>
        <taxon>Tracheophyta</taxon>
        <taxon>Spermatophyta</taxon>
        <taxon>Magnoliopsida</taxon>
        <taxon>eudicotyledons</taxon>
        <taxon>Gunneridae</taxon>
        <taxon>Pentapetalae</taxon>
        <taxon>Saxifragales</taxon>
        <taxon>Crassulaceae</taxon>
        <taxon>Kalanchoe</taxon>
    </lineage>
</organism>
<dbReference type="Gramene" id="Kaladp0076s0107.1.v1.1">
    <property type="protein sequence ID" value="Kaladp0076s0107.1.v1.1"/>
    <property type="gene ID" value="Kaladp0076s0107.v1.1"/>
</dbReference>
<evidence type="ECO:0000259" key="8">
    <source>
        <dbReference type="Pfam" id="PF25766"/>
    </source>
</evidence>
<comment type="similarity">
    <text evidence="2">Belongs to the RPAP1 family.</text>
</comment>
<feature type="region of interest" description="Disordered" evidence="5">
    <location>
        <begin position="1"/>
        <end position="28"/>
    </location>
</feature>
<evidence type="ECO:0000259" key="7">
    <source>
        <dbReference type="Pfam" id="PF08621"/>
    </source>
</evidence>
<feature type="compositionally biased region" description="Low complexity" evidence="5">
    <location>
        <begin position="341"/>
        <end position="356"/>
    </location>
</feature>
<accession>A0A7N0UMK9</accession>
<keyword evidence="10" id="KW-1185">Reference proteome</keyword>
<feature type="compositionally biased region" description="Polar residues" evidence="5">
    <location>
        <begin position="16"/>
        <end position="25"/>
    </location>
</feature>
<evidence type="ECO:0000256" key="2">
    <source>
        <dbReference type="ARBA" id="ARBA00009953"/>
    </source>
</evidence>
<dbReference type="Pfam" id="PF08620">
    <property type="entry name" value="RPAP1_C"/>
    <property type="match status" value="1"/>
</dbReference>
<evidence type="ECO:0000256" key="3">
    <source>
        <dbReference type="ARBA" id="ARBA00023163"/>
    </source>
</evidence>
<feature type="domain" description="RPAP1/MINIYO-like TPR repeats" evidence="8">
    <location>
        <begin position="1403"/>
        <end position="1530"/>
    </location>
</feature>
<feature type="domain" description="RPAP1 C-terminal" evidence="6">
    <location>
        <begin position="415"/>
        <end position="484"/>
    </location>
</feature>
<evidence type="ECO:0000313" key="10">
    <source>
        <dbReference type="Proteomes" id="UP000594263"/>
    </source>
</evidence>
<keyword evidence="3" id="KW-0804">Transcription</keyword>
<reference evidence="9" key="1">
    <citation type="submission" date="2021-01" db="UniProtKB">
        <authorList>
            <consortium name="EnsemblPlants"/>
        </authorList>
    </citation>
    <scope>IDENTIFICATION</scope>
</reference>
<dbReference type="PANTHER" id="PTHR47605:SF2">
    <property type="entry name" value="TRANSCRIPTIONAL ELONGATION REGULATOR MINIYO"/>
    <property type="match status" value="1"/>
</dbReference>
<sequence length="1633" mass="181306">MEEKKKKRVVREVSATPKTSPSGQNDFGKAKFQFGKEDDASWLIGGIVEKGVVEKPLTRPPSAPLPSVLPFPVARHRAHGPHWAPTQNQVLVDQEDEGEDEDGLEYDAISAFANPVHKKEKKGLDLSLLKELIAEEKRKGNHRMVKESEKWNSIVERVDDVTHASTRTNVDQDFDWQKSIFEGGVDGDSGPDNLESVDNMEIDRSNRKLLHVACGTAKISENQLSMDSISQLSVDRVSNVSGTLALPLASVNMDFEFSDVKEQTTFVPGMASSFRSNYSENHIGGMTLESEIDAENSAKLQGMSPTEIAEAQLELMERMNPSVLDALKKRGQNKLKKKQLNRSSNSNNNELGNLRNDGQGIMDTTLQEGSSSPADLNTASSPIQCSSKSLLVSSSEPSSSSLWDTWSARVEAVRNIRFSLDGSVVEVDYTELHVSVAERDFLRSEGDPGAAGYTILEAIELTRSIVPAQRALALHLLASVLRNALRNILISEPAYASSRDSFKSYVDWEAIWAYALGPEPKLVLSLRLCMDDNQSNVILACLKVIQCILSCDENENFYNVAEKTALFDKAMYTAPIFRSKPEVDGGFLQGGYWKYSAKPSNIVPYEEDTIMNDVTEGDHKIQDDLYFAGQDFAGGLVRMGILPRICYLIESNCPLALEDCLISILIALARHSPKSAIAIIKCPGLVQTIVSRYIIKDGMEIKPTKIKYVTLCKVLAQSNKKNCLEIIKNGNFRSMTWQLFQCYPSLDHWIKSGRGNCKLASDLMVEQLRFWKVCIQYGYYVSDFADIFPALCLWLNPPSFGKLLETSMFNEFALISVEAFLVLGALAQKLPKFYHQNLSGGVQDITDEGTESWSWSHVGPIVDLALKWLAMRSDKNISQFFQKIVTNGSECGRPSDPSSSLLWVMSAVLHMLSLVLKRIIPEDDNASSDKGGHVPWLPDFVPKIGLQLLKNDFFSLSDYNGVECGSVIATGGSVIDHLCYLRQSEECQTSLASVCCIYWLVQVIDFSDTLIQAARKHISSSAVEPNSPREDKALAEGVVKSSLTHFRWLSNFFLKLSASEWNTVQSVEKFGRGGPAPGVGVGWGASGGGFWSENMILIEADNRVVIKLLEMVGISSSEIQHTTNDFASLENLNCALGAILTFGPRDDDVVDKAFDILFQAPALMCLDHFVRQYFLSRGGLKPFEWEYLEEDFIVFSRVLTSHFKTRWLCKKKRKSKGLKDNTSRLSDLKNSGGLLESIPEEVDSSMASMSCKPTSLVVEWTHQRLPLPLHWFMSPITSINIIKGVGIQTSSDSSGISCNRSENSEVISSGLFFLLGIEAASYFHPPGVHSPIQAVPLVWKLHSLSVVLLSGMGVLDEKDKNVYVTLQELYGQRLGKREGNKIDGLVLDKNENIMSGKKHDVESLRFQSDIHDSYPTFIEALVEQYAALSYGDVTYGRQIAMYLRRDVESSVRLSAWKELSNASILELLPPLSGCIGAASRYLEPVEEDERMLEAYLKSWESGSLDKAAVHGSVAFTLVLHHLSSFIFLSSPSDKPLLRNKLVKALLRDFCRKKRHQGMMLQLVRYVKPPSVPQAGKDEGLRPPSVSMERRVEILIEACEGNLSLLAEVERLRELVSPAESGSAKQHSPTPMEN</sequence>
<dbReference type="InterPro" id="IPR057989">
    <property type="entry name" value="TPR_RPAP1/MINIYO-like"/>
</dbReference>
<dbReference type="SUPFAM" id="SSF48371">
    <property type="entry name" value="ARM repeat"/>
    <property type="match status" value="1"/>
</dbReference>
<dbReference type="Proteomes" id="UP000594263">
    <property type="component" value="Unplaced"/>
</dbReference>
<feature type="compositionally biased region" description="Polar residues" evidence="5">
    <location>
        <begin position="362"/>
        <end position="381"/>
    </location>
</feature>
<feature type="domain" description="RPAP1 N-terminal" evidence="7">
    <location>
        <begin position="291"/>
        <end position="334"/>
    </location>
</feature>
<evidence type="ECO:0000259" key="6">
    <source>
        <dbReference type="Pfam" id="PF08620"/>
    </source>
</evidence>
<dbReference type="EnsemblPlants" id="Kaladp0076s0107.1.v1.1">
    <property type="protein sequence ID" value="Kaladp0076s0107.1.v1.1"/>
    <property type="gene ID" value="Kaladp0076s0107.v1.1"/>
</dbReference>
<dbReference type="InterPro" id="IPR013929">
    <property type="entry name" value="RPAP1_C"/>
</dbReference>
<name>A0A7N0UMK9_KALFE</name>
<dbReference type="InterPro" id="IPR016024">
    <property type="entry name" value="ARM-type_fold"/>
</dbReference>
<dbReference type="InterPro" id="IPR055326">
    <property type="entry name" value="MINIYO"/>
</dbReference>
<keyword evidence="4" id="KW-0539">Nucleus</keyword>
<evidence type="ECO:0000256" key="5">
    <source>
        <dbReference type="SAM" id="MobiDB-lite"/>
    </source>
</evidence>
<evidence type="ECO:0000313" key="9">
    <source>
        <dbReference type="EnsemblPlants" id="Kaladp0076s0107.1.v1.1"/>
    </source>
</evidence>
<feature type="region of interest" description="Disordered" evidence="5">
    <location>
        <begin position="332"/>
        <end position="381"/>
    </location>
</feature>
<evidence type="ECO:0008006" key="11">
    <source>
        <dbReference type="Google" id="ProtNLM"/>
    </source>
</evidence>
<dbReference type="Pfam" id="PF08621">
    <property type="entry name" value="RPAP1_N"/>
    <property type="match status" value="1"/>
</dbReference>
<dbReference type="Pfam" id="PF25766">
    <property type="entry name" value="TPR_RPAP1"/>
    <property type="match status" value="1"/>
</dbReference>
<protein>
    <recommendedName>
        <fullName evidence="11">Transcriptional elongation regulator MINIYO</fullName>
    </recommendedName>
</protein>
<dbReference type="PANTHER" id="PTHR47605">
    <property type="entry name" value="TRANSCRIPTIONAL ELONGATION REGULATOR MINIYO"/>
    <property type="match status" value="1"/>
</dbReference>
<dbReference type="GO" id="GO:0005634">
    <property type="term" value="C:nucleus"/>
    <property type="evidence" value="ECO:0007669"/>
    <property type="project" value="EnsemblPlants"/>
</dbReference>
<dbReference type="OMA" id="RGGFWKY"/>
<comment type="subcellular location">
    <subcellularLocation>
        <location evidence="1">Nucleus</location>
    </subcellularLocation>
</comment>
<evidence type="ECO:0000256" key="1">
    <source>
        <dbReference type="ARBA" id="ARBA00004123"/>
    </source>
</evidence>
<evidence type="ECO:0000256" key="4">
    <source>
        <dbReference type="ARBA" id="ARBA00023242"/>
    </source>
</evidence>
<dbReference type="GO" id="GO:0030154">
    <property type="term" value="P:cell differentiation"/>
    <property type="evidence" value="ECO:0007669"/>
    <property type="project" value="EnsemblPlants"/>
</dbReference>